<keyword evidence="3" id="KW-1185">Reference proteome</keyword>
<dbReference type="STRING" id="488535.SAMN04487963_2209"/>
<evidence type="ECO:0000313" key="3">
    <source>
        <dbReference type="Proteomes" id="UP000198519"/>
    </source>
</evidence>
<keyword evidence="1" id="KW-0812">Transmembrane</keyword>
<dbReference type="Pfam" id="PF10003">
    <property type="entry name" value="DUF2244"/>
    <property type="match status" value="1"/>
</dbReference>
<gene>
    <name evidence="2" type="ORF">SAMN04487963_2209</name>
</gene>
<protein>
    <submittedName>
        <fullName evidence="2">Uncharacterized membrane protein</fullName>
    </submittedName>
</protein>
<dbReference type="InterPro" id="IPR019253">
    <property type="entry name" value="DUF2244_TM"/>
</dbReference>
<evidence type="ECO:0000313" key="2">
    <source>
        <dbReference type="EMBL" id="SFM35640.1"/>
    </source>
</evidence>
<dbReference type="RefSeq" id="WP_092022480.1">
    <property type="nucleotide sequence ID" value="NZ_FOUE01000003.1"/>
</dbReference>
<keyword evidence="1" id="KW-1133">Transmembrane helix</keyword>
<proteinExistence type="predicted"/>
<dbReference type="AlphaFoldDB" id="A0A1I4Q7M3"/>
<feature type="transmembrane region" description="Helical" evidence="1">
    <location>
        <begin position="29"/>
        <end position="47"/>
    </location>
</feature>
<organism evidence="2 3">
    <name type="scientific">Marinobacter zhejiangensis</name>
    <dbReference type="NCBI Taxonomy" id="488535"/>
    <lineage>
        <taxon>Bacteria</taxon>
        <taxon>Pseudomonadati</taxon>
        <taxon>Pseudomonadota</taxon>
        <taxon>Gammaproteobacteria</taxon>
        <taxon>Pseudomonadales</taxon>
        <taxon>Marinobacteraceae</taxon>
        <taxon>Marinobacter</taxon>
    </lineage>
</organism>
<dbReference type="OrthoDB" id="7062615at2"/>
<dbReference type="EMBL" id="FOUE01000003">
    <property type="protein sequence ID" value="SFM35640.1"/>
    <property type="molecule type" value="Genomic_DNA"/>
</dbReference>
<reference evidence="3" key="1">
    <citation type="submission" date="2016-10" db="EMBL/GenBank/DDBJ databases">
        <authorList>
            <person name="Varghese N."/>
            <person name="Submissions S."/>
        </authorList>
    </citation>
    <scope>NUCLEOTIDE SEQUENCE [LARGE SCALE GENOMIC DNA]</scope>
    <source>
        <strain evidence="3">CGMCC 1.7061</strain>
    </source>
</reference>
<name>A0A1I4Q7M3_9GAMM</name>
<evidence type="ECO:0000256" key="1">
    <source>
        <dbReference type="SAM" id="Phobius"/>
    </source>
</evidence>
<dbReference type="Proteomes" id="UP000198519">
    <property type="component" value="Unassembled WGS sequence"/>
</dbReference>
<sequence length="169" mass="18809">MVQRLQYSGGTRLLLTPNHSLSWRANVRIWLALCSLSLTIAGLMSLAGAWLVLPFAGLELAALATALYLTARACRRQEVLTITPHQLQLEKGLYHKQAEWKLPRPYTRVCLRQPHTPVAAPRMFLVFREQEVALANFLNTEDAQALISILRSCGLAIDTPAPTAPALWL</sequence>
<keyword evidence="1" id="KW-0472">Membrane</keyword>
<accession>A0A1I4Q7M3</accession>